<evidence type="ECO:0000313" key="2">
    <source>
        <dbReference type="EMBL" id="RNA32313.1"/>
    </source>
</evidence>
<dbReference type="OrthoDB" id="10482644at2759"/>
<evidence type="ECO:0000256" key="1">
    <source>
        <dbReference type="SAM" id="MobiDB-lite"/>
    </source>
</evidence>
<reference evidence="2 3" key="1">
    <citation type="journal article" date="2018" name="Sci. Rep.">
        <title>Genomic signatures of local adaptation to the degree of environmental predictability in rotifers.</title>
        <authorList>
            <person name="Franch-Gras L."/>
            <person name="Hahn C."/>
            <person name="Garcia-Roger E.M."/>
            <person name="Carmona M.J."/>
            <person name="Serra M."/>
            <person name="Gomez A."/>
        </authorList>
    </citation>
    <scope>NUCLEOTIDE SEQUENCE [LARGE SCALE GENOMIC DNA]</scope>
    <source>
        <strain evidence="2">HYR1</strain>
    </source>
</reference>
<name>A0A3M7S917_BRAPC</name>
<dbReference type="Proteomes" id="UP000276133">
    <property type="component" value="Unassembled WGS sequence"/>
</dbReference>
<gene>
    <name evidence="2" type="ORF">BpHYR1_012243</name>
</gene>
<dbReference type="AlphaFoldDB" id="A0A3M7S917"/>
<organism evidence="2 3">
    <name type="scientific">Brachionus plicatilis</name>
    <name type="common">Marine rotifer</name>
    <name type="synonym">Brachionus muelleri</name>
    <dbReference type="NCBI Taxonomy" id="10195"/>
    <lineage>
        <taxon>Eukaryota</taxon>
        <taxon>Metazoa</taxon>
        <taxon>Spiralia</taxon>
        <taxon>Gnathifera</taxon>
        <taxon>Rotifera</taxon>
        <taxon>Eurotatoria</taxon>
        <taxon>Monogononta</taxon>
        <taxon>Pseudotrocha</taxon>
        <taxon>Ploima</taxon>
        <taxon>Brachionidae</taxon>
        <taxon>Brachionus</taxon>
    </lineage>
</organism>
<proteinExistence type="predicted"/>
<accession>A0A3M7S917</accession>
<feature type="region of interest" description="Disordered" evidence="1">
    <location>
        <begin position="149"/>
        <end position="170"/>
    </location>
</feature>
<keyword evidence="3" id="KW-1185">Reference proteome</keyword>
<evidence type="ECO:0000313" key="3">
    <source>
        <dbReference type="Proteomes" id="UP000276133"/>
    </source>
</evidence>
<protein>
    <submittedName>
        <fullName evidence="2">Uncharacterized protein</fullName>
    </submittedName>
</protein>
<feature type="compositionally biased region" description="Basic and acidic residues" evidence="1">
    <location>
        <begin position="149"/>
        <end position="158"/>
    </location>
</feature>
<dbReference type="EMBL" id="REGN01001817">
    <property type="protein sequence ID" value="RNA32313.1"/>
    <property type="molecule type" value="Genomic_DNA"/>
</dbReference>
<comment type="caution">
    <text evidence="2">The sequence shown here is derived from an EMBL/GenBank/DDBJ whole genome shotgun (WGS) entry which is preliminary data.</text>
</comment>
<sequence length="196" mass="23313">MLPKNQAKKNSNFNNNQIRNELTINVTKNEPRLVIVNQPKVYHNFHAHHHFQTQPRPQQIQNYKYSKPNHPKGYNRYKFFNTQTNKLKAPYNTTQYLMYDYSKRRGPLKDQQCPDEQQQFTNDWNLALNQSENEEEPKFLVCRKRNEQDEPMEHDGEPSRQSNAENGRLNGLKKSLSDLDLTSDHELTCKIIIQKQ</sequence>